<dbReference type="Pfam" id="PF03706">
    <property type="entry name" value="LPG_synthase_TM"/>
    <property type="match status" value="1"/>
</dbReference>
<dbReference type="RefSeq" id="WP_090738057.1">
    <property type="nucleotide sequence ID" value="NZ_FOHO01000024.1"/>
</dbReference>
<evidence type="ECO:0000256" key="2">
    <source>
        <dbReference type="ARBA" id="ARBA00022475"/>
    </source>
</evidence>
<reference evidence="7 8" key="1">
    <citation type="submission" date="2016-10" db="EMBL/GenBank/DDBJ databases">
        <authorList>
            <person name="de Groot N.N."/>
        </authorList>
    </citation>
    <scope>NUCLEOTIDE SEQUENCE [LARGE SCALE GENOMIC DNA]</scope>
    <source>
        <strain evidence="7 8">DSM 17862</strain>
    </source>
</reference>
<protein>
    <submittedName>
        <fullName evidence="7">Uncharacterized membrane protein YbhN, UPF0104 family</fullName>
    </submittedName>
</protein>
<feature type="transmembrane region" description="Helical" evidence="6">
    <location>
        <begin position="224"/>
        <end position="246"/>
    </location>
</feature>
<feature type="transmembrane region" description="Helical" evidence="6">
    <location>
        <begin position="117"/>
        <end position="137"/>
    </location>
</feature>
<proteinExistence type="predicted"/>
<name>A0A1I0JCP5_9RHOB</name>
<organism evidence="7 8">
    <name type="scientific">Paracoccus homiensis</name>
    <dbReference type="NCBI Taxonomy" id="364199"/>
    <lineage>
        <taxon>Bacteria</taxon>
        <taxon>Pseudomonadati</taxon>
        <taxon>Pseudomonadota</taxon>
        <taxon>Alphaproteobacteria</taxon>
        <taxon>Rhodobacterales</taxon>
        <taxon>Paracoccaceae</taxon>
        <taxon>Paracoccus</taxon>
    </lineage>
</organism>
<dbReference type="OrthoDB" id="9126302at2"/>
<evidence type="ECO:0000256" key="6">
    <source>
        <dbReference type="SAM" id="Phobius"/>
    </source>
</evidence>
<evidence type="ECO:0000256" key="5">
    <source>
        <dbReference type="ARBA" id="ARBA00023136"/>
    </source>
</evidence>
<comment type="subcellular location">
    <subcellularLocation>
        <location evidence="1">Cell membrane</location>
        <topology evidence="1">Multi-pass membrane protein</topology>
    </subcellularLocation>
</comment>
<dbReference type="PANTHER" id="PTHR40277">
    <property type="entry name" value="BLL5419 PROTEIN"/>
    <property type="match status" value="1"/>
</dbReference>
<keyword evidence="5 6" id="KW-0472">Membrane</keyword>
<dbReference type="PANTHER" id="PTHR40277:SF1">
    <property type="entry name" value="BLL5419 PROTEIN"/>
    <property type="match status" value="1"/>
</dbReference>
<evidence type="ECO:0000313" key="8">
    <source>
        <dbReference type="Proteomes" id="UP000199180"/>
    </source>
</evidence>
<dbReference type="InterPro" id="IPR022791">
    <property type="entry name" value="L-PG_synthase/AglD"/>
</dbReference>
<dbReference type="AlphaFoldDB" id="A0A1I0JCP5"/>
<feature type="transmembrane region" description="Helical" evidence="6">
    <location>
        <begin position="253"/>
        <end position="278"/>
    </location>
</feature>
<evidence type="ECO:0000256" key="1">
    <source>
        <dbReference type="ARBA" id="ARBA00004651"/>
    </source>
</evidence>
<sequence>MNVLRAVIALSMLALVWLALRGTDALTRLGDMSPGWALAAFVALNVQTWLSAWRWRLTARQLGIGMSVSHALGEYYLGQLVNQILPGGMTGDVGRALRSAVRNGRTPAALAVILERFMGNAMLVVVLLTAVVAVWVLPVDQPLPPHLPAILTALLSAAAIAALIVARASGRAAATLRQALSLGLMARGMLSRQILLSLGTVLANIAAFAFAARATGTTLPPLTALILIPPILFAMMIPISIAGWGVREGAAAAIFPLAGLGAGAGLAASLAFGILFLASSLPGLVVPILRRGGNARAHRRVCPASPASDKPKTEIS</sequence>
<dbReference type="EMBL" id="FOHO01000024">
    <property type="protein sequence ID" value="SEU07837.1"/>
    <property type="molecule type" value="Genomic_DNA"/>
</dbReference>
<feature type="transmembrane region" description="Helical" evidence="6">
    <location>
        <begin position="35"/>
        <end position="53"/>
    </location>
</feature>
<dbReference type="GO" id="GO:0005886">
    <property type="term" value="C:plasma membrane"/>
    <property type="evidence" value="ECO:0007669"/>
    <property type="project" value="UniProtKB-SubCell"/>
</dbReference>
<accession>A0A1I0JCP5</accession>
<feature type="transmembrane region" description="Helical" evidence="6">
    <location>
        <begin position="190"/>
        <end position="212"/>
    </location>
</feature>
<keyword evidence="3 6" id="KW-0812">Transmembrane</keyword>
<evidence type="ECO:0000313" key="7">
    <source>
        <dbReference type="EMBL" id="SEU07837.1"/>
    </source>
</evidence>
<keyword evidence="2" id="KW-1003">Cell membrane</keyword>
<dbReference type="Proteomes" id="UP000199180">
    <property type="component" value="Unassembled WGS sequence"/>
</dbReference>
<dbReference type="STRING" id="364199.SAMN04489858_12420"/>
<feature type="transmembrane region" description="Helical" evidence="6">
    <location>
        <begin position="149"/>
        <end position="169"/>
    </location>
</feature>
<keyword evidence="8" id="KW-1185">Reference proteome</keyword>
<gene>
    <name evidence="7" type="ORF">SAMN04489858_12420</name>
</gene>
<evidence type="ECO:0000256" key="3">
    <source>
        <dbReference type="ARBA" id="ARBA00022692"/>
    </source>
</evidence>
<keyword evidence="4 6" id="KW-1133">Transmembrane helix</keyword>
<evidence type="ECO:0000256" key="4">
    <source>
        <dbReference type="ARBA" id="ARBA00022989"/>
    </source>
</evidence>